<keyword evidence="3" id="KW-1185">Reference proteome</keyword>
<name>A0A4R1BF18_9ACTN</name>
<dbReference type="InterPro" id="IPR041633">
    <property type="entry name" value="Polbeta"/>
</dbReference>
<protein>
    <submittedName>
        <fullName evidence="2">Nucleotidyltransferase domain-containing protein</fullName>
    </submittedName>
</protein>
<organism evidence="2 3">
    <name type="scientific">Rubrobacter taiwanensis</name>
    <dbReference type="NCBI Taxonomy" id="185139"/>
    <lineage>
        <taxon>Bacteria</taxon>
        <taxon>Bacillati</taxon>
        <taxon>Actinomycetota</taxon>
        <taxon>Rubrobacteria</taxon>
        <taxon>Rubrobacterales</taxon>
        <taxon>Rubrobacteraceae</taxon>
        <taxon>Rubrobacter</taxon>
    </lineage>
</organism>
<dbReference type="PANTHER" id="PTHR33933:SF1">
    <property type="entry name" value="PROTEIN ADENYLYLTRANSFERASE MNTA-RELATED"/>
    <property type="match status" value="1"/>
</dbReference>
<dbReference type="OrthoDB" id="3826063at2"/>
<sequence length="139" mass="15959">MGLGDDLIAVVLFGSRARGEAWEGSDWDLLVVARNLPERTLQRIVLLKKMLPSAWRGEVSLLAKTPEEFTAGLPELYLDIAVDGVILYDTGEYMARRLQALRDLIRRKGLRREREGQDLIWHWQEPPGTEWSLEWEEGS</sequence>
<dbReference type="CDD" id="cd05403">
    <property type="entry name" value="NT_KNTase_like"/>
    <property type="match status" value="1"/>
</dbReference>
<dbReference type="InterPro" id="IPR052548">
    <property type="entry name" value="Type_VII_TA_antitoxin"/>
</dbReference>
<comment type="caution">
    <text evidence="2">The sequence shown here is derived from an EMBL/GenBank/DDBJ whole genome shotgun (WGS) entry which is preliminary data.</text>
</comment>
<proteinExistence type="predicted"/>
<dbReference type="InterPro" id="IPR043519">
    <property type="entry name" value="NT_sf"/>
</dbReference>
<dbReference type="PANTHER" id="PTHR33933">
    <property type="entry name" value="NUCLEOTIDYLTRANSFERASE"/>
    <property type="match status" value="1"/>
</dbReference>
<dbReference type="Gene3D" id="3.30.460.10">
    <property type="entry name" value="Beta Polymerase, domain 2"/>
    <property type="match status" value="1"/>
</dbReference>
<gene>
    <name evidence="2" type="ORF">E0L93_12010</name>
</gene>
<dbReference type="SUPFAM" id="SSF81301">
    <property type="entry name" value="Nucleotidyltransferase"/>
    <property type="match status" value="1"/>
</dbReference>
<evidence type="ECO:0000259" key="1">
    <source>
        <dbReference type="Pfam" id="PF18765"/>
    </source>
</evidence>
<accession>A0A4R1BF18</accession>
<evidence type="ECO:0000313" key="2">
    <source>
        <dbReference type="EMBL" id="TCJ15741.1"/>
    </source>
</evidence>
<feature type="domain" description="Polymerase beta nucleotidyltransferase" evidence="1">
    <location>
        <begin position="6"/>
        <end position="61"/>
    </location>
</feature>
<evidence type="ECO:0000313" key="3">
    <source>
        <dbReference type="Proteomes" id="UP000295244"/>
    </source>
</evidence>
<dbReference type="GO" id="GO:0016740">
    <property type="term" value="F:transferase activity"/>
    <property type="evidence" value="ECO:0007669"/>
    <property type="project" value="UniProtKB-KW"/>
</dbReference>
<dbReference type="Proteomes" id="UP000295244">
    <property type="component" value="Unassembled WGS sequence"/>
</dbReference>
<dbReference type="EMBL" id="SKBU01000022">
    <property type="protein sequence ID" value="TCJ15741.1"/>
    <property type="molecule type" value="Genomic_DNA"/>
</dbReference>
<dbReference type="AlphaFoldDB" id="A0A4R1BF18"/>
<dbReference type="Pfam" id="PF18765">
    <property type="entry name" value="Polbeta"/>
    <property type="match status" value="1"/>
</dbReference>
<reference evidence="2 3" key="1">
    <citation type="submission" date="2019-03" db="EMBL/GenBank/DDBJ databases">
        <title>Whole genome sequence of a novel Rubrobacter taiwanensis strain, isolated from Yellowstone National Park.</title>
        <authorList>
            <person name="Freed S."/>
            <person name="Ramaley R.F."/>
            <person name="Kyndt J.A."/>
        </authorList>
    </citation>
    <scope>NUCLEOTIDE SEQUENCE [LARGE SCALE GENOMIC DNA]</scope>
    <source>
        <strain evidence="2 3">Yellowstone</strain>
    </source>
</reference>
<keyword evidence="2" id="KW-0808">Transferase</keyword>